<dbReference type="RefSeq" id="WP_089385380.1">
    <property type="nucleotide sequence ID" value="NZ_FZNQ01000014.1"/>
</dbReference>
<name>A0A238XAX5_HALVU</name>
<dbReference type="Pfam" id="PF24350">
    <property type="entry name" value="DUF7510"/>
    <property type="match status" value="1"/>
</dbReference>
<dbReference type="InterPro" id="IPR055932">
    <property type="entry name" value="DUF7510"/>
</dbReference>
<gene>
    <name evidence="2" type="ORF">SAMN06264855_11469</name>
</gene>
<keyword evidence="3" id="KW-1185">Reference proteome</keyword>
<protein>
    <submittedName>
        <fullName evidence="2">Uncharacterized protein</fullName>
    </submittedName>
</protein>
<organism evidence="2 3">
    <name type="scientific">Halorubrum vacuolatum</name>
    <name type="common">Natronobacterium vacuolatum</name>
    <dbReference type="NCBI Taxonomy" id="63740"/>
    <lineage>
        <taxon>Archaea</taxon>
        <taxon>Methanobacteriati</taxon>
        <taxon>Methanobacteriota</taxon>
        <taxon>Stenosarchaea group</taxon>
        <taxon>Halobacteria</taxon>
        <taxon>Halobacteriales</taxon>
        <taxon>Haloferacaceae</taxon>
        <taxon>Halorubrum</taxon>
    </lineage>
</organism>
<evidence type="ECO:0000256" key="1">
    <source>
        <dbReference type="SAM" id="MobiDB-lite"/>
    </source>
</evidence>
<reference evidence="2 3" key="1">
    <citation type="submission" date="2017-06" db="EMBL/GenBank/DDBJ databases">
        <authorList>
            <person name="Kim H.J."/>
            <person name="Triplett B.A."/>
        </authorList>
    </citation>
    <scope>NUCLEOTIDE SEQUENCE [LARGE SCALE GENOMIC DNA]</scope>
    <source>
        <strain evidence="2 3">DSM 8800</strain>
    </source>
</reference>
<dbReference type="Proteomes" id="UP000198397">
    <property type="component" value="Unassembled WGS sequence"/>
</dbReference>
<accession>A0A238XAX5</accession>
<sequence>MADSDIGTDIDIDTRITGDRTVIDVAGTRDLAVIVRSADAGERIYLPPEGFEEPIDPSPYRSPYQSAYARSDGEDTPYGEAADSTRGVITTADGFRILHNGSATEIDIYRDDD</sequence>
<dbReference type="AlphaFoldDB" id="A0A238XAX5"/>
<proteinExistence type="predicted"/>
<feature type="region of interest" description="Disordered" evidence="1">
    <location>
        <begin position="47"/>
        <end position="85"/>
    </location>
</feature>
<dbReference type="EMBL" id="FZNQ01000014">
    <property type="protein sequence ID" value="SNR55029.1"/>
    <property type="molecule type" value="Genomic_DNA"/>
</dbReference>
<evidence type="ECO:0000313" key="3">
    <source>
        <dbReference type="Proteomes" id="UP000198397"/>
    </source>
</evidence>
<evidence type="ECO:0000313" key="2">
    <source>
        <dbReference type="EMBL" id="SNR55029.1"/>
    </source>
</evidence>
<dbReference type="OrthoDB" id="336477at2157"/>